<feature type="chain" id="PRO_5042874381" description="NACHT-NTPase and P-loop NTPases N-terminal domain-containing protein" evidence="2">
    <location>
        <begin position="27"/>
        <end position="224"/>
    </location>
</feature>
<organism evidence="5 6">
    <name type="scientific">Podospora australis</name>
    <dbReference type="NCBI Taxonomy" id="1536484"/>
    <lineage>
        <taxon>Eukaryota</taxon>
        <taxon>Fungi</taxon>
        <taxon>Dikarya</taxon>
        <taxon>Ascomycota</taxon>
        <taxon>Pezizomycotina</taxon>
        <taxon>Sordariomycetes</taxon>
        <taxon>Sordariomycetidae</taxon>
        <taxon>Sordariales</taxon>
        <taxon>Podosporaceae</taxon>
        <taxon>Podospora</taxon>
    </lineage>
</organism>
<dbReference type="EMBL" id="MU864415">
    <property type="protein sequence ID" value="KAK4186821.1"/>
    <property type="molecule type" value="Genomic_DNA"/>
</dbReference>
<keyword evidence="6" id="KW-1185">Reference proteome</keyword>
<protein>
    <recommendedName>
        <fullName evidence="7">NACHT-NTPase and P-loop NTPases N-terminal domain-containing protein</fullName>
    </recommendedName>
</protein>
<sequence>MSGVEVLSLVSSVAAILDAAAKVVNAARDASGLPPNFRVVARRLPLIMDTLRIIQDGLDYDADQNSYTAMKLVLEECKKKAVALEKTFEVVMPAAEASAPRRMAAAMRTFGKGKRVETLMKGIVEDLQLLTGNHALKAPARQKIPDSLAKTMNTSPTGLADRQRPMSSISNYGPGQQSIHLGEGDQNINTGGGPQFNGTFSGPFNFSAPATPLYGSEKEHGGFG</sequence>
<dbReference type="Pfam" id="PF17106">
    <property type="entry name" value="NACHT_sigma"/>
    <property type="match status" value="1"/>
</dbReference>
<evidence type="ECO:0008006" key="7">
    <source>
        <dbReference type="Google" id="ProtNLM"/>
    </source>
</evidence>
<dbReference type="AlphaFoldDB" id="A0AAN6WRU1"/>
<evidence type="ECO:0000256" key="2">
    <source>
        <dbReference type="SAM" id="SignalP"/>
    </source>
</evidence>
<feature type="domain" description="NACHT-NTPase sigma" evidence="3">
    <location>
        <begin position="167"/>
        <end position="207"/>
    </location>
</feature>
<feature type="region of interest" description="Disordered" evidence="1">
    <location>
        <begin position="178"/>
        <end position="202"/>
    </location>
</feature>
<accession>A0AAN6WRU1</accession>
<reference evidence="5" key="2">
    <citation type="submission" date="2023-05" db="EMBL/GenBank/DDBJ databases">
        <authorList>
            <consortium name="Lawrence Berkeley National Laboratory"/>
            <person name="Steindorff A."/>
            <person name="Hensen N."/>
            <person name="Bonometti L."/>
            <person name="Westerberg I."/>
            <person name="Brannstrom I.O."/>
            <person name="Guillou S."/>
            <person name="Cros-Aarteil S."/>
            <person name="Calhoun S."/>
            <person name="Haridas S."/>
            <person name="Kuo A."/>
            <person name="Mondo S."/>
            <person name="Pangilinan J."/>
            <person name="Riley R."/>
            <person name="Labutti K."/>
            <person name="Andreopoulos B."/>
            <person name="Lipzen A."/>
            <person name="Chen C."/>
            <person name="Yanf M."/>
            <person name="Daum C."/>
            <person name="Ng V."/>
            <person name="Clum A."/>
            <person name="Ohm R."/>
            <person name="Martin F."/>
            <person name="Silar P."/>
            <person name="Natvig D."/>
            <person name="Lalanne C."/>
            <person name="Gautier V."/>
            <person name="Ament-Velasquez S.L."/>
            <person name="Kruys A."/>
            <person name="Hutchinson M.I."/>
            <person name="Powell A.J."/>
            <person name="Barry K."/>
            <person name="Miller A.N."/>
            <person name="Grigoriev I.V."/>
            <person name="Debuchy R."/>
            <person name="Gladieux P."/>
            <person name="Thoren M.H."/>
            <person name="Johannesson H."/>
        </authorList>
    </citation>
    <scope>NUCLEOTIDE SEQUENCE</scope>
    <source>
        <strain evidence="5">PSN309</strain>
    </source>
</reference>
<evidence type="ECO:0000256" key="1">
    <source>
        <dbReference type="SAM" id="MobiDB-lite"/>
    </source>
</evidence>
<feature type="domain" description="NACHT-NTPase and P-loop NTPases N-terminal" evidence="4">
    <location>
        <begin position="10"/>
        <end position="130"/>
    </location>
</feature>
<name>A0AAN6WRU1_9PEZI</name>
<feature type="signal peptide" evidence="2">
    <location>
        <begin position="1"/>
        <end position="26"/>
    </location>
</feature>
<proteinExistence type="predicted"/>
<dbReference type="InterPro" id="IPR031353">
    <property type="entry name" value="NACHT_sigma"/>
</dbReference>
<gene>
    <name evidence="5" type="ORF">QBC35DRAFT_254894</name>
</gene>
<dbReference type="InterPro" id="IPR031352">
    <property type="entry name" value="SesA"/>
</dbReference>
<evidence type="ECO:0000313" key="5">
    <source>
        <dbReference type="EMBL" id="KAK4186821.1"/>
    </source>
</evidence>
<reference evidence="5" key="1">
    <citation type="journal article" date="2023" name="Mol. Phylogenet. Evol.">
        <title>Genome-scale phylogeny and comparative genomics of the fungal order Sordariales.</title>
        <authorList>
            <person name="Hensen N."/>
            <person name="Bonometti L."/>
            <person name="Westerberg I."/>
            <person name="Brannstrom I.O."/>
            <person name="Guillou S."/>
            <person name="Cros-Aarteil S."/>
            <person name="Calhoun S."/>
            <person name="Haridas S."/>
            <person name="Kuo A."/>
            <person name="Mondo S."/>
            <person name="Pangilinan J."/>
            <person name="Riley R."/>
            <person name="LaButti K."/>
            <person name="Andreopoulos B."/>
            <person name="Lipzen A."/>
            <person name="Chen C."/>
            <person name="Yan M."/>
            <person name="Daum C."/>
            <person name="Ng V."/>
            <person name="Clum A."/>
            <person name="Steindorff A."/>
            <person name="Ohm R.A."/>
            <person name="Martin F."/>
            <person name="Silar P."/>
            <person name="Natvig D.O."/>
            <person name="Lalanne C."/>
            <person name="Gautier V."/>
            <person name="Ament-Velasquez S.L."/>
            <person name="Kruys A."/>
            <person name="Hutchinson M.I."/>
            <person name="Powell A.J."/>
            <person name="Barry K."/>
            <person name="Miller A.N."/>
            <person name="Grigoriev I.V."/>
            <person name="Debuchy R."/>
            <person name="Gladieux P."/>
            <person name="Hiltunen Thoren M."/>
            <person name="Johannesson H."/>
        </authorList>
    </citation>
    <scope>NUCLEOTIDE SEQUENCE</scope>
    <source>
        <strain evidence="5">PSN309</strain>
    </source>
</reference>
<evidence type="ECO:0000313" key="6">
    <source>
        <dbReference type="Proteomes" id="UP001302126"/>
    </source>
</evidence>
<evidence type="ECO:0000259" key="3">
    <source>
        <dbReference type="Pfam" id="PF17106"/>
    </source>
</evidence>
<comment type="caution">
    <text evidence="5">The sequence shown here is derived from an EMBL/GenBank/DDBJ whole genome shotgun (WGS) entry which is preliminary data.</text>
</comment>
<keyword evidence="2" id="KW-0732">Signal</keyword>
<dbReference type="Proteomes" id="UP001302126">
    <property type="component" value="Unassembled WGS sequence"/>
</dbReference>
<evidence type="ECO:0000259" key="4">
    <source>
        <dbReference type="Pfam" id="PF17107"/>
    </source>
</evidence>
<dbReference type="Pfam" id="PF17107">
    <property type="entry name" value="SesA"/>
    <property type="match status" value="1"/>
</dbReference>